<keyword evidence="15" id="KW-1185">Reference proteome</keyword>
<reference evidence="14 15" key="1">
    <citation type="journal article" date="2021" name="BMC Biol.">
        <title>Horizontally acquired antibacterial genes associated with adaptive radiation of ladybird beetles.</title>
        <authorList>
            <person name="Li H.S."/>
            <person name="Tang X.F."/>
            <person name="Huang Y.H."/>
            <person name="Xu Z.Y."/>
            <person name="Chen M.L."/>
            <person name="Du X.Y."/>
            <person name="Qiu B.Y."/>
            <person name="Chen P.T."/>
            <person name="Zhang W."/>
            <person name="Slipinski A."/>
            <person name="Escalona H.E."/>
            <person name="Waterhouse R.M."/>
            <person name="Zwick A."/>
            <person name="Pang H."/>
        </authorList>
    </citation>
    <scope>NUCLEOTIDE SEQUENCE [LARGE SCALE GENOMIC DNA]</scope>
    <source>
        <strain evidence="14">SYSU2018</strain>
    </source>
</reference>
<name>A0ABD2N7R6_9CUCU</name>
<evidence type="ECO:0000256" key="10">
    <source>
        <dbReference type="ARBA" id="ARBA00023242"/>
    </source>
</evidence>
<feature type="region of interest" description="Disordered" evidence="12">
    <location>
        <begin position="131"/>
        <end position="156"/>
    </location>
</feature>
<organism evidence="14 15">
    <name type="scientific">Cryptolaemus montrouzieri</name>
    <dbReference type="NCBI Taxonomy" id="559131"/>
    <lineage>
        <taxon>Eukaryota</taxon>
        <taxon>Metazoa</taxon>
        <taxon>Ecdysozoa</taxon>
        <taxon>Arthropoda</taxon>
        <taxon>Hexapoda</taxon>
        <taxon>Insecta</taxon>
        <taxon>Pterygota</taxon>
        <taxon>Neoptera</taxon>
        <taxon>Endopterygota</taxon>
        <taxon>Coleoptera</taxon>
        <taxon>Polyphaga</taxon>
        <taxon>Cucujiformia</taxon>
        <taxon>Coccinelloidea</taxon>
        <taxon>Coccinellidae</taxon>
        <taxon>Scymninae</taxon>
        <taxon>Scymnini</taxon>
        <taxon>Cryptolaemus</taxon>
    </lineage>
</organism>
<evidence type="ECO:0000313" key="15">
    <source>
        <dbReference type="Proteomes" id="UP001516400"/>
    </source>
</evidence>
<evidence type="ECO:0000256" key="1">
    <source>
        <dbReference type="ARBA" id="ARBA00004604"/>
    </source>
</evidence>
<keyword evidence="7" id="KW-0805">Transcription regulation</keyword>
<keyword evidence="5" id="KW-0863">Zinc-finger</keyword>
<keyword evidence="10" id="KW-0539">Nucleus</keyword>
<dbReference type="Proteomes" id="UP001516400">
    <property type="component" value="Unassembled WGS sequence"/>
</dbReference>
<evidence type="ECO:0000256" key="6">
    <source>
        <dbReference type="ARBA" id="ARBA00022833"/>
    </source>
</evidence>
<evidence type="ECO:0000256" key="3">
    <source>
        <dbReference type="ARBA" id="ARBA00018994"/>
    </source>
</evidence>
<feature type="compositionally biased region" description="Basic residues" evidence="12">
    <location>
        <begin position="131"/>
        <end position="142"/>
    </location>
</feature>
<evidence type="ECO:0000313" key="14">
    <source>
        <dbReference type="EMBL" id="KAL3274544.1"/>
    </source>
</evidence>
<comment type="caution">
    <text evidence="14">The sequence shown here is derived from an EMBL/GenBank/DDBJ whole genome shotgun (WGS) entry which is preliminary data.</text>
</comment>
<dbReference type="PANTHER" id="PTHR31576">
    <property type="entry name" value="TATA BOX-BINDING PROTEIN-ASSOCIATED FACTOR RNA POLYMERASE I SUBUNIT B"/>
    <property type="match status" value="1"/>
</dbReference>
<keyword evidence="8" id="KW-0238">DNA-binding</keyword>
<feature type="compositionally biased region" description="Polar residues" evidence="12">
    <location>
        <begin position="147"/>
        <end position="156"/>
    </location>
</feature>
<comment type="subcellular location">
    <subcellularLocation>
        <location evidence="1">Nucleus</location>
        <location evidence="1">Nucleolus</location>
    </subcellularLocation>
</comment>
<evidence type="ECO:0000256" key="2">
    <source>
        <dbReference type="ARBA" id="ARBA00006899"/>
    </source>
</evidence>
<dbReference type="AlphaFoldDB" id="A0ABD2N7R6"/>
<dbReference type="Pfam" id="PF11781">
    <property type="entry name" value="Zn_ribbon_RRN7"/>
    <property type="match status" value="1"/>
</dbReference>
<evidence type="ECO:0000256" key="9">
    <source>
        <dbReference type="ARBA" id="ARBA00023163"/>
    </source>
</evidence>
<keyword evidence="9" id="KW-0804">Transcription</keyword>
<dbReference type="GO" id="GO:0008270">
    <property type="term" value="F:zinc ion binding"/>
    <property type="evidence" value="ECO:0007669"/>
    <property type="project" value="UniProtKB-KW"/>
</dbReference>
<comment type="similarity">
    <text evidence="2">Belongs to the RRN7/TAF1B family.</text>
</comment>
<evidence type="ECO:0000256" key="11">
    <source>
        <dbReference type="ARBA" id="ARBA00032500"/>
    </source>
</evidence>
<accession>A0ABD2N7R6</accession>
<dbReference type="InterPro" id="IPR021752">
    <property type="entry name" value="TF_Rrn7_Zf"/>
</dbReference>
<keyword evidence="6" id="KW-0862">Zinc</keyword>
<dbReference type="GO" id="GO:0005730">
    <property type="term" value="C:nucleolus"/>
    <property type="evidence" value="ECO:0007669"/>
    <property type="project" value="UniProtKB-SubCell"/>
</dbReference>
<evidence type="ECO:0000256" key="4">
    <source>
        <dbReference type="ARBA" id="ARBA00022723"/>
    </source>
</evidence>
<proteinExistence type="inferred from homology"/>
<gene>
    <name evidence="14" type="ORF">HHI36_015926</name>
</gene>
<sequence>MDQNITCLVCGGSDFYQESGFYFCNECQTQTQETRHHEFDEFDVKQEQKVTRKINAKSEMKNKIQLTTWECYNYVLKGLTEELINLGAEGILRTVVKKLWMKYLFEIEVINLDKPKLQAVNSKIDAEIVYGKRRRRKRKPRSSRSSNISDSDLTSMDSSIVKRERIKRRKALIEAQYNHSIQSMDSLHNETLTSLNSLKSSSENTSQSSVPLRYNKYAKEELTRKQSDEHIQQHAEDFDNTMTCHRLSYAEASKAYVNSPHVLSINKIYSILYLGLLLTKSKIQLSDMLRFIREGHLSFNSFKHFFPEEMKDNFLTQLYPRKLCLMSAYVRRSSFQLAKFLGVSKFIRVQNLAYLVEKFCQELNLPQVIEDKVLSVLLMTLPEMEVMNNMKTIPNYEGRALSLILFQIKLYFGIDGKTERYLSDCAKSLNNNSKLPFETFDFMKWMQYLDYRNYVLKKLHFPSQFFSEKQLKHSHLFVKFVLFKNPDYELSDPHRKYNKNADDCRQLLMKLKENQEEVEEPTNFPPSFNPSVDYTTKLLNQRHVSEIEKQILGKSFSDCSIDFIKNPIEYFPLLYEGKKVKIQLGGANENIKMVKLINSETAASNKLKEGRKLEVIRIKKSTGKSETAPIISKNISPTPEKFDNYPMEHEDSKKLVDIQGDVSKDESVAIHYKFDECFWVNTNCNLGQLSKINFEEHLRSYPSNFQFLLKEMARISEQSVQDFLCEYSLTEIYLLYVAKFQENVNVNLKTIDSDKSMKKLVRKAKKNW</sequence>
<feature type="domain" description="RRN7-type" evidence="13">
    <location>
        <begin position="2"/>
        <end position="31"/>
    </location>
</feature>
<evidence type="ECO:0000256" key="5">
    <source>
        <dbReference type="ARBA" id="ARBA00022771"/>
    </source>
</evidence>
<evidence type="ECO:0000256" key="8">
    <source>
        <dbReference type="ARBA" id="ARBA00023125"/>
    </source>
</evidence>
<dbReference type="InterPro" id="IPR033599">
    <property type="entry name" value="TAF1B/Rrn7"/>
</dbReference>
<dbReference type="GO" id="GO:0003677">
    <property type="term" value="F:DNA binding"/>
    <property type="evidence" value="ECO:0007669"/>
    <property type="project" value="UniProtKB-KW"/>
</dbReference>
<evidence type="ECO:0000256" key="7">
    <source>
        <dbReference type="ARBA" id="ARBA00023015"/>
    </source>
</evidence>
<evidence type="ECO:0000259" key="13">
    <source>
        <dbReference type="Pfam" id="PF11781"/>
    </source>
</evidence>
<protein>
    <recommendedName>
        <fullName evidence="3">TATA box-binding protein-associated factor RNA polymerase I subunit B</fullName>
    </recommendedName>
    <alternativeName>
        <fullName evidence="11">TATA box-binding protein-associated factor 1B</fullName>
    </alternativeName>
</protein>
<dbReference type="PANTHER" id="PTHR31576:SF2">
    <property type="entry name" value="TATA BOX-BINDING PROTEIN-ASSOCIATED FACTOR RNA POLYMERASE I SUBUNIT B"/>
    <property type="match status" value="1"/>
</dbReference>
<evidence type="ECO:0000256" key="12">
    <source>
        <dbReference type="SAM" id="MobiDB-lite"/>
    </source>
</evidence>
<dbReference type="EMBL" id="JABFTP020000062">
    <property type="protein sequence ID" value="KAL3274544.1"/>
    <property type="molecule type" value="Genomic_DNA"/>
</dbReference>
<keyword evidence="4" id="KW-0479">Metal-binding</keyword>